<accession>A8BF21</accession>
<dbReference type="GeneID" id="5700363"/>
<evidence type="ECO:0000313" key="1">
    <source>
        <dbReference type="EMBL" id="KAE8305687.1"/>
    </source>
</evidence>
<dbReference type="HOGENOM" id="CLU_348656_0_0_1"/>
<organism evidence="1 2">
    <name type="scientific">Giardia intestinalis (strain ATCC 50803 / WB clone C6)</name>
    <name type="common">Giardia lamblia</name>
    <dbReference type="NCBI Taxonomy" id="184922"/>
    <lineage>
        <taxon>Eukaryota</taxon>
        <taxon>Metamonada</taxon>
        <taxon>Diplomonadida</taxon>
        <taxon>Hexamitidae</taxon>
        <taxon>Giardiinae</taxon>
        <taxon>Giardia</taxon>
    </lineage>
</organism>
<keyword evidence="2" id="KW-1185">Reference proteome</keyword>
<dbReference type="VEuPathDB" id="GiardiaDB:GL50803_16697"/>
<evidence type="ECO:0000313" key="2">
    <source>
        <dbReference type="Proteomes" id="UP000001548"/>
    </source>
</evidence>
<gene>
    <name evidence="1" type="ORF">GL50803_0016697</name>
</gene>
<reference evidence="1 2" key="1">
    <citation type="journal article" date="2007" name="Science">
        <title>Genomic minimalism in the early diverging intestinal parasite Giardia lamblia.</title>
        <authorList>
            <person name="Morrison H.G."/>
            <person name="McArthur A.G."/>
            <person name="Gillin F.D."/>
            <person name="Aley S.B."/>
            <person name="Adam R.D."/>
            <person name="Olsen G.J."/>
            <person name="Best A.A."/>
            <person name="Cande W.Z."/>
            <person name="Chen F."/>
            <person name="Cipriano M.J."/>
            <person name="Davids B.J."/>
            <person name="Dawson S.C."/>
            <person name="Elmendorf H.G."/>
            <person name="Hehl A.B."/>
            <person name="Holder M.E."/>
            <person name="Huse S.M."/>
            <person name="Kim U.U."/>
            <person name="Lasek-Nesselquist E."/>
            <person name="Manning G."/>
            <person name="Nigam A."/>
            <person name="Nixon J.E."/>
            <person name="Palm D."/>
            <person name="Passamaneck N.E."/>
            <person name="Prabhu A."/>
            <person name="Reich C.I."/>
            <person name="Reiner D.S."/>
            <person name="Samuelson J."/>
            <person name="Svard S.G."/>
            <person name="Sogin M.L."/>
        </authorList>
    </citation>
    <scope>NUCLEOTIDE SEQUENCE [LARGE SCALE GENOMIC DNA]</scope>
    <source>
        <strain evidence="1 2">WB C6</strain>
    </source>
</reference>
<dbReference type="Proteomes" id="UP000001548">
    <property type="component" value="Unassembled WGS sequence"/>
</dbReference>
<dbReference type="AlphaFoldDB" id="A8BF21"/>
<comment type="caution">
    <text evidence="1">The sequence shown here is derived from an EMBL/GenBank/DDBJ whole genome shotgun (WGS) entry which is preliminary data.</text>
</comment>
<dbReference type="EMBL" id="AACB03000001">
    <property type="protein sequence ID" value="KAE8305687.1"/>
    <property type="molecule type" value="Genomic_DNA"/>
</dbReference>
<name>A8BF21_GIAIC</name>
<dbReference type="KEGG" id="gla:GL50803_0016697"/>
<protein>
    <submittedName>
        <fullName evidence="1">Uncharacterized protein</fullName>
    </submittedName>
</protein>
<sequence length="824" mass="95549">MTTSYIQSGGASLEIDPLTGELTYEDFLNAIEKAELEPIQPPKIDLGSPYSIFGIPLVDQMFSDVLENIDLFKQDIDKFIDYLKRKIKLTINWTVALAGVTTISALIGVITREITNAIFNIKRKQEWEDLNDPDAKAEMIPQADIEAKEEISEMSGEDIEPPSLGEIEEPVLDEEGNEMLNPDGTTMMTTRIVELPRDISDQYDPIPEPVDLSEEPLTPELAEEIEENEGDITLDVINKLMMEFDPQGVTHEQNNEWLIDRGVYILHIPHLFLKRECLPGGIRAGIINGACGMINGVVMPAVAERYSRTYRRRVHVCPYEESKTHADKEQSPGGNLMNVHCCMCFEKKRVLKKGDPLWAANVCTCMPPCECPCHERSTRHIRYLKKTCRSFAQEAPLTGWWVGSDCMGDSHKTYEKDDYNCRFYPYICYENETSERITDKPESRFNVIQICPFCQIMYAYINIVGKGYKLHRSNTEVYIFFTKGANSTLLLGEPAKYLVTGPATNKTFDYINKNDSAFDDAIWGRKPLFEYQGPIQCKCSIGRPICTAAFKGNANEAHTNLVTYIKGHAQKIKYIYMPDFEVTGGDPWWYNDQHDYQSIKDLCIFDGILEHKVPEHVYRFYEYRRLLDKTWFPRLYQDIYNQLTKDYPDIPSGMDHPTAKKWKNWKAWMAIDKLLNDLIPIPEIYPELADNPNPLFARKPVGWEQASEWGTEAVPYSLRLPEELQRIKDYLILLDKYYPGWRAFRDEHDPGWWSDFWRQIPVIDKDARTTIFLYSDLRIDRYKFEITGEPEWWRDFWGPTIKDNLPDPERPRSYQEVLEVVKDY</sequence>
<proteinExistence type="predicted"/>
<dbReference type="RefSeq" id="XP_001707463.1">
    <property type="nucleotide sequence ID" value="XM_001707411.1"/>
</dbReference>